<dbReference type="Pfam" id="PF04955">
    <property type="entry name" value="HupE_UreJ"/>
    <property type="match status" value="1"/>
</dbReference>
<feature type="transmembrane region" description="Helical" evidence="1">
    <location>
        <begin position="20"/>
        <end position="39"/>
    </location>
</feature>
<name>A0ABT3AYQ7_9CYAN</name>
<sequence>MFHTELSNRVSEKFAGSRLLYRHVYAIASLLVISLLSSFRLSQPHQFIFNWFDGFLGGLAHPVLGLHHMVSVVAIGLLSGVVVRGALIPAGFVLATLLGTINHLLYLNLPGAETAIAFFTIVFAVMLAIPNQPNLRVLVLLTATAGLFHGYTYGQAILETPISSQVAYMLGLTLTQYVVAMSAREIGNIISVGKLQNIRNASGFAFWAIGIVFLSYSII</sequence>
<accession>A0ABT3AYQ7</accession>
<comment type="caution">
    <text evidence="2">The sequence shown here is derived from an EMBL/GenBank/DDBJ whole genome shotgun (WGS) entry which is preliminary data.</text>
</comment>
<feature type="transmembrane region" description="Helical" evidence="1">
    <location>
        <begin position="137"/>
        <end position="156"/>
    </location>
</feature>
<feature type="transmembrane region" description="Helical" evidence="1">
    <location>
        <begin position="162"/>
        <end position="180"/>
    </location>
</feature>
<proteinExistence type="predicted"/>
<feature type="transmembrane region" description="Helical" evidence="1">
    <location>
        <begin position="201"/>
        <end position="218"/>
    </location>
</feature>
<dbReference type="Proteomes" id="UP001526143">
    <property type="component" value="Unassembled WGS sequence"/>
</dbReference>
<keyword evidence="1" id="KW-0472">Membrane</keyword>
<dbReference type="EMBL" id="JAOWRF010000172">
    <property type="protein sequence ID" value="MCV3214120.1"/>
    <property type="molecule type" value="Genomic_DNA"/>
</dbReference>
<keyword evidence="1" id="KW-1133">Transmembrane helix</keyword>
<feature type="transmembrane region" description="Helical" evidence="1">
    <location>
        <begin position="112"/>
        <end position="130"/>
    </location>
</feature>
<organism evidence="2 3">
    <name type="scientific">Plectonema radiosum NIES-515</name>
    <dbReference type="NCBI Taxonomy" id="2986073"/>
    <lineage>
        <taxon>Bacteria</taxon>
        <taxon>Bacillati</taxon>
        <taxon>Cyanobacteriota</taxon>
        <taxon>Cyanophyceae</taxon>
        <taxon>Oscillatoriophycideae</taxon>
        <taxon>Oscillatoriales</taxon>
        <taxon>Microcoleaceae</taxon>
        <taxon>Plectonema</taxon>
    </lineage>
</organism>
<protein>
    <submittedName>
        <fullName evidence="2">HupE/UreJ family protein</fullName>
    </submittedName>
</protein>
<evidence type="ECO:0000313" key="2">
    <source>
        <dbReference type="EMBL" id="MCV3214120.1"/>
    </source>
</evidence>
<gene>
    <name evidence="2" type="ORF">OGM63_11460</name>
</gene>
<keyword evidence="1" id="KW-0812">Transmembrane</keyword>
<evidence type="ECO:0000313" key="3">
    <source>
        <dbReference type="Proteomes" id="UP001526143"/>
    </source>
</evidence>
<feature type="transmembrane region" description="Helical" evidence="1">
    <location>
        <begin position="86"/>
        <end position="106"/>
    </location>
</feature>
<keyword evidence="3" id="KW-1185">Reference proteome</keyword>
<feature type="transmembrane region" description="Helical" evidence="1">
    <location>
        <begin position="59"/>
        <end position="79"/>
    </location>
</feature>
<reference evidence="2 3" key="1">
    <citation type="submission" date="2022-10" db="EMBL/GenBank/DDBJ databases">
        <title>Identification of biosynthetic pathway for the production of the potent trypsin inhibitor radiosumin.</title>
        <authorList>
            <person name="Fewer D.P."/>
            <person name="Delbaje E."/>
            <person name="Ouyang X."/>
            <person name="Agostino P.D."/>
            <person name="Wahlsten M."/>
            <person name="Jokela J."/>
            <person name="Permi P."/>
            <person name="Haapaniemi E."/>
            <person name="Koistinen H."/>
        </authorList>
    </citation>
    <scope>NUCLEOTIDE SEQUENCE [LARGE SCALE GENOMIC DNA]</scope>
    <source>
        <strain evidence="2 3">NIES-515</strain>
    </source>
</reference>
<dbReference type="InterPro" id="IPR007038">
    <property type="entry name" value="HupE_UreJ"/>
</dbReference>
<evidence type="ECO:0000256" key="1">
    <source>
        <dbReference type="SAM" id="Phobius"/>
    </source>
</evidence>
<dbReference type="RefSeq" id="WP_263745669.1">
    <property type="nucleotide sequence ID" value="NZ_JAOWRF010000172.1"/>
</dbReference>